<evidence type="ECO:0000256" key="1">
    <source>
        <dbReference type="SAM" id="Coils"/>
    </source>
</evidence>
<reference evidence="6 7" key="1">
    <citation type="submission" date="2017-11" db="EMBL/GenBank/DDBJ databases">
        <title>Comparative genomics of Botrytis spp.</title>
        <authorList>
            <person name="Valero-Jimenez C.A."/>
            <person name="Tapia P."/>
            <person name="Veloso J."/>
            <person name="Silva-Moreno E."/>
            <person name="Staats M."/>
            <person name="Valdes J.H."/>
            <person name="Van Kan J.A.L."/>
        </authorList>
    </citation>
    <scope>NUCLEOTIDE SEQUENCE [LARGE SCALE GENOMIC DNA]</scope>
    <source>
        <strain evidence="6 7">MUCL2830</strain>
    </source>
</reference>
<evidence type="ECO:0000313" key="6">
    <source>
        <dbReference type="EMBL" id="TEY62373.1"/>
    </source>
</evidence>
<feature type="compositionally biased region" description="Polar residues" evidence="2">
    <location>
        <begin position="307"/>
        <end position="321"/>
    </location>
</feature>
<evidence type="ECO:0000256" key="2">
    <source>
        <dbReference type="SAM" id="MobiDB-lite"/>
    </source>
</evidence>
<dbReference type="AlphaFoldDB" id="A0A4Y8D496"/>
<evidence type="ECO:0008006" key="8">
    <source>
        <dbReference type="Google" id="ProtNLM"/>
    </source>
</evidence>
<feature type="compositionally biased region" description="Polar residues" evidence="2">
    <location>
        <begin position="150"/>
        <end position="170"/>
    </location>
</feature>
<feature type="domain" description="Rad26-like C-terminal" evidence="4">
    <location>
        <begin position="691"/>
        <end position="754"/>
    </location>
</feature>
<accession>A0A4Y8D496</accession>
<dbReference type="Proteomes" id="UP000297299">
    <property type="component" value="Unassembled WGS sequence"/>
</dbReference>
<dbReference type="OrthoDB" id="5245063at2759"/>
<keyword evidence="1" id="KW-0175">Coiled coil</keyword>
<dbReference type="Pfam" id="PF21048">
    <property type="entry name" value="Rad26-like_N"/>
    <property type="match status" value="1"/>
</dbReference>
<dbReference type="Pfam" id="PF21046">
    <property type="entry name" value="Rad26-like_C"/>
    <property type="match status" value="1"/>
</dbReference>
<evidence type="ECO:0000313" key="7">
    <source>
        <dbReference type="Proteomes" id="UP000297299"/>
    </source>
</evidence>
<gene>
    <name evidence="6" type="ORF">BOTCAL_0163g00160</name>
</gene>
<evidence type="ECO:0000259" key="3">
    <source>
        <dbReference type="Pfam" id="PF12331"/>
    </source>
</evidence>
<dbReference type="STRING" id="38488.A0A4Y8D496"/>
<dbReference type="InterPro" id="IPR048380">
    <property type="entry name" value="Rad26-like_N"/>
</dbReference>
<dbReference type="InterPro" id="IPR048379">
    <property type="entry name" value="Rad26-like_C"/>
</dbReference>
<organism evidence="6 7">
    <name type="scientific">Botryotinia calthae</name>
    <dbReference type="NCBI Taxonomy" id="38488"/>
    <lineage>
        <taxon>Eukaryota</taxon>
        <taxon>Fungi</taxon>
        <taxon>Dikarya</taxon>
        <taxon>Ascomycota</taxon>
        <taxon>Pezizomycotina</taxon>
        <taxon>Leotiomycetes</taxon>
        <taxon>Helotiales</taxon>
        <taxon>Sclerotiniaceae</taxon>
        <taxon>Botryotinia</taxon>
    </lineage>
</organism>
<protein>
    <recommendedName>
        <fullName evidence="8">DNA repair protein Rad26</fullName>
    </recommendedName>
</protein>
<evidence type="ECO:0000259" key="4">
    <source>
        <dbReference type="Pfam" id="PF21046"/>
    </source>
</evidence>
<keyword evidence="7" id="KW-1185">Reference proteome</keyword>
<feature type="region of interest" description="Disordered" evidence="2">
    <location>
        <begin position="307"/>
        <end position="339"/>
    </location>
</feature>
<feature type="coiled-coil region" evidence="1">
    <location>
        <begin position="175"/>
        <end position="252"/>
    </location>
</feature>
<name>A0A4Y8D496_9HELO</name>
<feature type="domain" description="Rad26-like helical repeats" evidence="3">
    <location>
        <begin position="482"/>
        <end position="686"/>
    </location>
</feature>
<sequence>MDAFIIYRIPTNNCHINVFQQFDNHRDGMAPHEDGENNFSDDDFLNDVPADALDELENNAIAFTQAQIKAHPSSDYGDEFDDDDLDDAVVVDVARSAPAVVPYIPRNNLNQGVRQEQFQQQTYGDPDIVNRPRDYTGPARPPQSDHLPQPFSNPISRENSNLSRQATQSVADGDNEALRKLVQELQQKNKLLEQETVSKNGEISILRGRIDKSEKEYERTQAAKEKLHAEQLAKLQKDREAAETAARNATIERDFTKQDLFEETERVKRLNKAKIFKDALVMTPKKTKPMPFRDGFDDDEIELLSPSKISPSKFQKRQPGTPSRAAKRKRKANDSPSASALDMLPVSDILSQPHKTPLLDESILQRLVLQDDRSDFLAAMLDHRPNRDHLRTLEAFGKHSLPSSPNESFSSLILGEMPRIGMKQPISEVPAEFCLFLIQLWSKCMDERCYTPIYLFVDILTFALESKTLSIVPHIIDQLIPLVQKTADLVAIPRFKSEPCDPYDKDINVSACLALTHLAALGCVPEQEHITRFWKLMRWDFVLLMLSQNQPVADFEWMLRILSTGVLKDSFGSNPDDNPKFRASTNAGHIIERLTYPLFEVPCLPMSVAKVDPDVVLKLRLEIVSLMTGMTRSPYAGNALASHPTAIGRLISLISDELDGLYDHKSGREDSARLISLATRLLFHLVTRYEFDMQKKLSVIRGGSQKYLLCLARLNFSEDDLVFESGIDPDIPGCALEMLEMVVTPEEGEAIQEALSNG</sequence>
<dbReference type="InterPro" id="IPR022093">
    <property type="entry name" value="Rad26-like_helical"/>
</dbReference>
<dbReference type="Pfam" id="PF12331">
    <property type="entry name" value="Rad26-like_helical_rpts"/>
    <property type="match status" value="1"/>
</dbReference>
<feature type="domain" description="Rad26-like N-terminal" evidence="5">
    <location>
        <begin position="376"/>
        <end position="424"/>
    </location>
</feature>
<feature type="region of interest" description="Disordered" evidence="2">
    <location>
        <begin position="119"/>
        <end position="172"/>
    </location>
</feature>
<evidence type="ECO:0000259" key="5">
    <source>
        <dbReference type="Pfam" id="PF21048"/>
    </source>
</evidence>
<proteinExistence type="predicted"/>
<comment type="caution">
    <text evidence="6">The sequence shown here is derived from an EMBL/GenBank/DDBJ whole genome shotgun (WGS) entry which is preliminary data.</text>
</comment>
<dbReference type="EMBL" id="PHWZ01000163">
    <property type="protein sequence ID" value="TEY62373.1"/>
    <property type="molecule type" value="Genomic_DNA"/>
</dbReference>